<dbReference type="InterPro" id="IPR051798">
    <property type="entry name" value="Class-II_PLP-Dep_Aminotrans"/>
</dbReference>
<proteinExistence type="inferred from homology"/>
<dbReference type="InterPro" id="IPR004839">
    <property type="entry name" value="Aminotransferase_I/II_large"/>
</dbReference>
<dbReference type="Pfam" id="PF00155">
    <property type="entry name" value="Aminotran_1_2"/>
    <property type="match status" value="1"/>
</dbReference>
<evidence type="ECO:0000313" key="8">
    <source>
        <dbReference type="Proteomes" id="UP000054011"/>
    </source>
</evidence>
<comment type="similarity">
    <text evidence="5">Belongs to the class-II pyridoxal-phosphate-dependent aminotransferase family. MalY/PatB cystathionine beta-lyase subfamily.</text>
</comment>
<feature type="domain" description="Aminotransferase class I/classII large" evidence="6">
    <location>
        <begin position="34"/>
        <end position="380"/>
    </location>
</feature>
<dbReference type="GO" id="GO:0030170">
    <property type="term" value="F:pyridoxal phosphate binding"/>
    <property type="evidence" value="ECO:0007669"/>
    <property type="project" value="InterPro"/>
</dbReference>
<organism evidence="7 8">
    <name type="scientific">Streptomyces kanasensis</name>
    <dbReference type="NCBI Taxonomy" id="936756"/>
    <lineage>
        <taxon>Bacteria</taxon>
        <taxon>Bacillati</taxon>
        <taxon>Actinomycetota</taxon>
        <taxon>Actinomycetes</taxon>
        <taxon>Kitasatosporales</taxon>
        <taxon>Streptomycetaceae</taxon>
        <taxon>Streptomyces</taxon>
    </lineage>
</organism>
<evidence type="ECO:0000256" key="5">
    <source>
        <dbReference type="ARBA" id="ARBA00037974"/>
    </source>
</evidence>
<dbReference type="PANTHER" id="PTHR43525:SF1">
    <property type="entry name" value="PROTEIN MALY"/>
    <property type="match status" value="1"/>
</dbReference>
<evidence type="ECO:0000256" key="4">
    <source>
        <dbReference type="ARBA" id="ARBA00023239"/>
    </source>
</evidence>
<evidence type="ECO:0000256" key="1">
    <source>
        <dbReference type="ARBA" id="ARBA00001933"/>
    </source>
</evidence>
<comment type="caution">
    <text evidence="7">The sequence shown here is derived from an EMBL/GenBank/DDBJ whole genome shotgun (WGS) entry which is preliminary data.</text>
</comment>
<evidence type="ECO:0000256" key="3">
    <source>
        <dbReference type="ARBA" id="ARBA00022898"/>
    </source>
</evidence>
<dbReference type="InterPro" id="IPR015421">
    <property type="entry name" value="PyrdxlP-dep_Trfase_major"/>
</dbReference>
<dbReference type="Gene3D" id="3.40.640.10">
    <property type="entry name" value="Type I PLP-dependent aspartate aminotransferase-like (Major domain)"/>
    <property type="match status" value="1"/>
</dbReference>
<sequence>MPQDRVYDFDTEVPLRGTGSFQWDVLPDLYGVPDLVPFTISDMDFRSPPEVLDAVRERVAQGVFGYADWRYTAFPDAVREWYGRRYDLELDPAALVFGPSVVNGLAQLLRMWTRPGDGVVVHVPTYDGFTKTLAGLGREARGVPVGDRAALERELARPDSRVLLLCSPHNPTGRVWSRAELERFAVLAAAHGVAVVSDEIHGDLAHDGHPHVPWPAVAPVGGRWALLTSGSKAFNFPALNGAYGVLGDPADRAAFDRRLEYGEGLTAPSVLSLTAHTAAYRHGGPWLDQLRAYVAGNLRLLAHRLEDAFPGRALYAPPQAGYLAWVDLRPLGVDDGSLDEELVRRERVAVRRGTVYGTAGFVRINLGCPRAKAERGVDALVRTLTRLAE</sequence>
<dbReference type="InterPro" id="IPR015422">
    <property type="entry name" value="PyrdxlP-dep_Trfase_small"/>
</dbReference>
<dbReference type="GO" id="GO:0047804">
    <property type="term" value="F:cysteine-S-conjugate beta-lyase activity"/>
    <property type="evidence" value="ECO:0007669"/>
    <property type="project" value="UniProtKB-EC"/>
</dbReference>
<name>A0A117IW92_9ACTN</name>
<comment type="cofactor">
    <cofactor evidence="1">
        <name>pyridoxal 5'-phosphate</name>
        <dbReference type="ChEBI" id="CHEBI:597326"/>
    </cofactor>
</comment>
<dbReference type="EMBL" id="LNSV01000028">
    <property type="protein sequence ID" value="KUH38315.1"/>
    <property type="molecule type" value="Genomic_DNA"/>
</dbReference>
<protein>
    <recommendedName>
        <fullName evidence="2">cysteine-S-conjugate beta-lyase</fullName>
        <ecNumber evidence="2">4.4.1.13</ecNumber>
    </recommendedName>
</protein>
<dbReference type="SUPFAM" id="SSF53383">
    <property type="entry name" value="PLP-dependent transferases"/>
    <property type="match status" value="1"/>
</dbReference>
<dbReference type="Proteomes" id="UP000054011">
    <property type="component" value="Unassembled WGS sequence"/>
</dbReference>
<dbReference type="Gene3D" id="3.90.1150.10">
    <property type="entry name" value="Aspartate Aminotransferase, domain 1"/>
    <property type="match status" value="1"/>
</dbReference>
<accession>A0A117IW92</accession>
<evidence type="ECO:0000259" key="6">
    <source>
        <dbReference type="Pfam" id="PF00155"/>
    </source>
</evidence>
<dbReference type="RefSeq" id="WP_058942440.1">
    <property type="nucleotide sequence ID" value="NZ_LNSV01000028.1"/>
</dbReference>
<dbReference type="CDD" id="cd00609">
    <property type="entry name" value="AAT_like"/>
    <property type="match status" value="1"/>
</dbReference>
<evidence type="ECO:0000256" key="2">
    <source>
        <dbReference type="ARBA" id="ARBA00012224"/>
    </source>
</evidence>
<dbReference type="EC" id="4.4.1.13" evidence="2"/>
<dbReference type="InterPro" id="IPR015424">
    <property type="entry name" value="PyrdxlP-dep_Trfase"/>
</dbReference>
<keyword evidence="3" id="KW-0663">Pyridoxal phosphate</keyword>
<keyword evidence="4" id="KW-0456">Lyase</keyword>
<reference evidence="7 8" key="1">
    <citation type="submission" date="2015-11" db="EMBL/GenBank/DDBJ databases">
        <title>Genome-wide analysis reveals the secondary metabolome in Streptomyces kanasensis ZX01.</title>
        <authorList>
            <person name="Zhang G."/>
            <person name="Han L."/>
            <person name="Feng J."/>
            <person name="Zhang X."/>
        </authorList>
    </citation>
    <scope>NUCLEOTIDE SEQUENCE [LARGE SCALE GENOMIC DNA]</scope>
    <source>
        <strain evidence="7 8">ZX01</strain>
    </source>
</reference>
<dbReference type="AlphaFoldDB" id="A0A117IW92"/>
<gene>
    <name evidence="7" type="ORF">ATE80_13460</name>
</gene>
<dbReference type="STRING" id="936756.ATE80_13460"/>
<dbReference type="PANTHER" id="PTHR43525">
    <property type="entry name" value="PROTEIN MALY"/>
    <property type="match status" value="1"/>
</dbReference>
<keyword evidence="8" id="KW-1185">Reference proteome</keyword>
<evidence type="ECO:0000313" key="7">
    <source>
        <dbReference type="EMBL" id="KUH38315.1"/>
    </source>
</evidence>
<dbReference type="OrthoDB" id="3224382at2"/>